<dbReference type="Gene3D" id="3.40.1530.20">
    <property type="entry name" value="Protein of unknown function (DUF1491)"/>
    <property type="match status" value="1"/>
</dbReference>
<dbReference type="Pfam" id="PF07372">
    <property type="entry name" value="DUF1491"/>
    <property type="match status" value="1"/>
</dbReference>
<protein>
    <recommendedName>
        <fullName evidence="4">DUF1491 family protein</fullName>
    </recommendedName>
</protein>
<evidence type="ECO:0000313" key="2">
    <source>
        <dbReference type="EMBL" id="MDQ0515586.1"/>
    </source>
</evidence>
<evidence type="ECO:0000313" key="3">
    <source>
        <dbReference type="Proteomes" id="UP001223743"/>
    </source>
</evidence>
<name>A0ABU0M3R6_9HYPH</name>
<feature type="chain" id="PRO_5045449539" description="DUF1491 family protein" evidence="1">
    <location>
        <begin position="24"/>
        <end position="114"/>
    </location>
</feature>
<keyword evidence="3" id="KW-1185">Reference proteome</keyword>
<sequence>MRVTSALFVSALVRRAMVGGAFAAVTRRGASEAGAIFVVVDRLDGGFDLYGQAPQSAFLDSDRPTDRLFTRIESGVARERILTRLGSEERFDPDLYVVEIEDKQARPFLNVVEA</sequence>
<dbReference type="Proteomes" id="UP001223743">
    <property type="component" value="Unassembled WGS sequence"/>
</dbReference>
<dbReference type="EMBL" id="JAUSWJ010000001">
    <property type="protein sequence ID" value="MDQ0515586.1"/>
    <property type="molecule type" value="Genomic_DNA"/>
</dbReference>
<reference evidence="2 3" key="1">
    <citation type="submission" date="2023-07" db="EMBL/GenBank/DDBJ databases">
        <title>Genomic Encyclopedia of Type Strains, Phase IV (KMG-IV): sequencing the most valuable type-strain genomes for metagenomic binning, comparative biology and taxonomic classification.</title>
        <authorList>
            <person name="Goeker M."/>
        </authorList>
    </citation>
    <scope>NUCLEOTIDE SEQUENCE [LARGE SCALE GENOMIC DNA]</scope>
    <source>
        <strain evidence="2 3">B1-1</strain>
    </source>
</reference>
<evidence type="ECO:0008006" key="4">
    <source>
        <dbReference type="Google" id="ProtNLM"/>
    </source>
</evidence>
<gene>
    <name evidence="2" type="ORF">QO015_001199</name>
</gene>
<accession>A0ABU0M3R6</accession>
<proteinExistence type="predicted"/>
<dbReference type="RefSeq" id="WP_266280810.1">
    <property type="nucleotide sequence ID" value="NZ_JAPKNF010000001.1"/>
</dbReference>
<comment type="caution">
    <text evidence="2">The sequence shown here is derived from an EMBL/GenBank/DDBJ whole genome shotgun (WGS) entry which is preliminary data.</text>
</comment>
<evidence type="ECO:0000256" key="1">
    <source>
        <dbReference type="SAM" id="SignalP"/>
    </source>
</evidence>
<organism evidence="2 3">
    <name type="scientific">Kaistia geumhonensis</name>
    <dbReference type="NCBI Taxonomy" id="410839"/>
    <lineage>
        <taxon>Bacteria</taxon>
        <taxon>Pseudomonadati</taxon>
        <taxon>Pseudomonadota</taxon>
        <taxon>Alphaproteobacteria</taxon>
        <taxon>Hyphomicrobiales</taxon>
        <taxon>Kaistiaceae</taxon>
        <taxon>Kaistia</taxon>
    </lineage>
</organism>
<keyword evidence="1" id="KW-0732">Signal</keyword>
<feature type="signal peptide" evidence="1">
    <location>
        <begin position="1"/>
        <end position="23"/>
    </location>
</feature>
<dbReference type="InterPro" id="IPR009964">
    <property type="entry name" value="DUF1491"/>
</dbReference>